<dbReference type="InterPro" id="IPR011765">
    <property type="entry name" value="Pept_M16_N"/>
</dbReference>
<dbReference type="RefSeq" id="WP_072831981.1">
    <property type="nucleotide sequence ID" value="NZ_FQXP01000007.1"/>
</dbReference>
<dbReference type="GO" id="GO:0016485">
    <property type="term" value="P:protein processing"/>
    <property type="evidence" value="ECO:0007669"/>
    <property type="project" value="TreeGrafter"/>
</dbReference>
<evidence type="ECO:0000259" key="1">
    <source>
        <dbReference type="SMART" id="SM01264"/>
    </source>
</evidence>
<sequence>MSSKSLSNLHGFKLIEEREIKELNGVARLFEHEKSGARLVNIKNDDDNKVFSISFRTPPEDNTGVPHILEHSVLCGSRKFPTKEPFVELIKGSLNTFLNAMTFPDKTMYPIASRNEKDFFNLMDVYLDAVLYPNLYNTPEILMQEGWHYDLEDKNKDLSYKGVVYNEMQGAFSSPEGVLMRKIQESLFKDTIYNFESGGDPDFIPDLTQKDFVAFHKKYYHPSNSYIFLYGNGDIEKELEFIDEKYLRDFDRITVNSEINVQKPYDKMQEITHTYSISKDEDDKDKTFLSLNFAVGRSTDPELYLAFSILEYLLMDNAAAPIRKALISAGVGKDIFGMYDNSIIQPSFSVVVKGANESDQTRFKDIVMNTLRKLVKEGIDKKLIEACININEFRLREAETGGYPKGLIYNMNMLDSWLHEGDPFVHLQFEETLTKIKSALTTNYFEKLIEKYMLNNPHSTMLVLKPEKGLADKKEKELKKKLKEIKKSLTDYQLDEIVAQTKKLKERQMTPDTEENLETIPLLSLEDIEKKAESIPQEVKSINKTKVLHQDIFTNKIAYVDFVFDTATVEEDLIPYITLLSRLIGKVDTESHNYSDLSNEININTGGIYLAPQAYADVNKSFVVHKKMLVKAKALSHKIPEMMQLIAEIIGTSKFDDKARIKEIIQETKSRIEMTIFDRGHSVTANRLASYFSPSGSYVDKLEGLSFYNFIADLDKNLDEKFDDIKFNLERLSKVIFNKVNMIINITSEQEEYDAVIKNMDEVFEVLTTQTLPTIIYKFAAERKNEGLLTPGNVQYVAEGFNFISLGYKYSGKLKVMKTIISLDYLWNKVRVQGGAYGCMVSITRGGNMVFVSYRDPNIKETLGAYDSAYEYLQNFKCSSREMIKYIIGTISDLDSPLTASRKGDEALSNYIRGLTKNQIQRERDEVLNIKEEDIRELASVVKNVMDQKYYAVMGNENKITDNKEMFNNIITVFK</sequence>
<dbReference type="Pfam" id="PF22516">
    <property type="entry name" value="PreP_C"/>
    <property type="match status" value="1"/>
</dbReference>
<dbReference type="InterPro" id="IPR055130">
    <property type="entry name" value="PreP_C"/>
</dbReference>
<dbReference type="EMBL" id="FQXP01000007">
    <property type="protein sequence ID" value="SHH96253.1"/>
    <property type="molecule type" value="Genomic_DNA"/>
</dbReference>
<keyword evidence="3" id="KW-1185">Reference proteome</keyword>
<proteinExistence type="predicted"/>
<dbReference type="OrthoDB" id="9762027at2"/>
<organism evidence="2 3">
    <name type="scientific">Clostridium collagenovorans DSM 3089</name>
    <dbReference type="NCBI Taxonomy" id="1121306"/>
    <lineage>
        <taxon>Bacteria</taxon>
        <taxon>Bacillati</taxon>
        <taxon>Bacillota</taxon>
        <taxon>Clostridia</taxon>
        <taxon>Eubacteriales</taxon>
        <taxon>Clostridiaceae</taxon>
        <taxon>Clostridium</taxon>
    </lineage>
</organism>
<protein>
    <recommendedName>
        <fullName evidence="1">Peptidase M16C associated domain-containing protein</fullName>
    </recommendedName>
</protein>
<dbReference type="Pfam" id="PF00675">
    <property type="entry name" value="Peptidase_M16"/>
    <property type="match status" value="1"/>
</dbReference>
<dbReference type="PANTHER" id="PTHR43016">
    <property type="entry name" value="PRESEQUENCE PROTEASE"/>
    <property type="match status" value="1"/>
</dbReference>
<dbReference type="SMART" id="SM01264">
    <property type="entry name" value="M16C_associated"/>
    <property type="match status" value="1"/>
</dbReference>
<gene>
    <name evidence="2" type="ORF">SAMN02745196_02116</name>
</gene>
<dbReference type="Pfam" id="PF08367">
    <property type="entry name" value="M16C_assoc"/>
    <property type="match status" value="1"/>
</dbReference>
<evidence type="ECO:0000313" key="2">
    <source>
        <dbReference type="EMBL" id="SHH96253.1"/>
    </source>
</evidence>
<dbReference type="Pfam" id="PF05193">
    <property type="entry name" value="Peptidase_M16_C"/>
    <property type="match status" value="1"/>
</dbReference>
<dbReference type="Proteomes" id="UP000184526">
    <property type="component" value="Unassembled WGS sequence"/>
</dbReference>
<dbReference type="GO" id="GO:0046872">
    <property type="term" value="F:metal ion binding"/>
    <property type="evidence" value="ECO:0007669"/>
    <property type="project" value="InterPro"/>
</dbReference>
<dbReference type="InterPro" id="IPR013578">
    <property type="entry name" value="Peptidase_M16C_assoc"/>
</dbReference>
<dbReference type="InterPro" id="IPR011249">
    <property type="entry name" value="Metalloenz_LuxS/M16"/>
</dbReference>
<dbReference type="SUPFAM" id="SSF63411">
    <property type="entry name" value="LuxS/MPP-like metallohydrolase"/>
    <property type="match status" value="4"/>
</dbReference>
<dbReference type="Gene3D" id="3.30.830.10">
    <property type="entry name" value="Metalloenzyme, LuxS/M16 peptidase-like"/>
    <property type="match status" value="4"/>
</dbReference>
<dbReference type="GO" id="GO:0004222">
    <property type="term" value="F:metalloendopeptidase activity"/>
    <property type="evidence" value="ECO:0007669"/>
    <property type="project" value="TreeGrafter"/>
</dbReference>
<evidence type="ECO:0000313" key="3">
    <source>
        <dbReference type="Proteomes" id="UP000184526"/>
    </source>
</evidence>
<dbReference type="InterPro" id="IPR007863">
    <property type="entry name" value="Peptidase_M16_C"/>
</dbReference>
<dbReference type="AlphaFoldDB" id="A0A1M5XAM1"/>
<dbReference type="FunFam" id="3.30.830.10:FF:000034">
    <property type="entry name" value="presequence protease 1, chloroplastic/mitochondrial"/>
    <property type="match status" value="1"/>
</dbReference>
<name>A0A1M5XAM1_9CLOT</name>
<feature type="domain" description="Peptidase M16C associated" evidence="1">
    <location>
        <begin position="464"/>
        <end position="714"/>
    </location>
</feature>
<dbReference type="PANTHER" id="PTHR43016:SF13">
    <property type="entry name" value="PRESEQUENCE PROTEASE, MITOCHONDRIAL"/>
    <property type="match status" value="1"/>
</dbReference>
<reference evidence="2 3" key="1">
    <citation type="submission" date="2016-11" db="EMBL/GenBank/DDBJ databases">
        <authorList>
            <person name="Jaros S."/>
            <person name="Januszkiewicz K."/>
            <person name="Wedrychowicz H."/>
        </authorList>
    </citation>
    <scope>NUCLEOTIDE SEQUENCE [LARGE SCALE GENOMIC DNA]</scope>
    <source>
        <strain evidence="2 3">DSM 3089</strain>
    </source>
</reference>
<accession>A0A1M5XAM1</accession>